<name>A0A9P1INA8_9PELO</name>
<dbReference type="Pfam" id="PF04155">
    <property type="entry name" value="Ground-like"/>
    <property type="match status" value="1"/>
</dbReference>
<dbReference type="AlphaFoldDB" id="A0A9P1INA8"/>
<feature type="chain" id="PRO_5040386825" description="Ground-like domain-containing protein" evidence="1">
    <location>
        <begin position="17"/>
        <end position="143"/>
    </location>
</feature>
<evidence type="ECO:0000313" key="3">
    <source>
        <dbReference type="EMBL" id="CAI5448024.1"/>
    </source>
</evidence>
<gene>
    <name evidence="3" type="ORF">CAMP_LOCUS10661</name>
</gene>
<reference evidence="3" key="1">
    <citation type="submission" date="2022-11" db="EMBL/GenBank/DDBJ databases">
        <authorList>
            <person name="Kikuchi T."/>
        </authorList>
    </citation>
    <scope>NUCLEOTIDE SEQUENCE</scope>
    <source>
        <strain evidence="3">PS1010</strain>
    </source>
</reference>
<dbReference type="InterPro" id="IPR007284">
    <property type="entry name" value="Ground-like_dom"/>
</dbReference>
<accession>A0A9P1INA8</accession>
<proteinExistence type="predicted"/>
<dbReference type="Proteomes" id="UP001152747">
    <property type="component" value="Unassembled WGS sequence"/>
</dbReference>
<keyword evidence="4" id="KW-1185">Reference proteome</keyword>
<comment type="caution">
    <text evidence="3">The sequence shown here is derived from an EMBL/GenBank/DDBJ whole genome shotgun (WGS) entry which is preliminary data.</text>
</comment>
<feature type="domain" description="Ground-like" evidence="2">
    <location>
        <begin position="69"/>
        <end position="141"/>
    </location>
</feature>
<dbReference type="OrthoDB" id="5856083at2759"/>
<dbReference type="EMBL" id="CANHGI010000004">
    <property type="protein sequence ID" value="CAI5448024.1"/>
    <property type="molecule type" value="Genomic_DNA"/>
</dbReference>
<protein>
    <recommendedName>
        <fullName evidence="2">Ground-like domain-containing protein</fullName>
    </recommendedName>
</protein>
<evidence type="ECO:0000256" key="1">
    <source>
        <dbReference type="SAM" id="SignalP"/>
    </source>
</evidence>
<organism evidence="3 4">
    <name type="scientific">Caenorhabditis angaria</name>
    <dbReference type="NCBI Taxonomy" id="860376"/>
    <lineage>
        <taxon>Eukaryota</taxon>
        <taxon>Metazoa</taxon>
        <taxon>Ecdysozoa</taxon>
        <taxon>Nematoda</taxon>
        <taxon>Chromadorea</taxon>
        <taxon>Rhabditida</taxon>
        <taxon>Rhabditina</taxon>
        <taxon>Rhabditomorpha</taxon>
        <taxon>Rhabditoidea</taxon>
        <taxon>Rhabditidae</taxon>
        <taxon>Peloderinae</taxon>
        <taxon>Caenorhabditis</taxon>
    </lineage>
</organism>
<sequence length="143" mass="15561">MFKIFVLLILVQVASSLFFPSVSPSGGCGCGCAPPPPPCGCGGRKKREVGHVRGHLTHLKGDSSHEMNNQCNSQELSEVILKHLSKDHLKQSRDAIYKELDAAYPENMFTVICMANATASFQADAAHYCLEGNENGHCYVFGF</sequence>
<evidence type="ECO:0000313" key="4">
    <source>
        <dbReference type="Proteomes" id="UP001152747"/>
    </source>
</evidence>
<evidence type="ECO:0000259" key="2">
    <source>
        <dbReference type="Pfam" id="PF04155"/>
    </source>
</evidence>
<keyword evidence="1" id="KW-0732">Signal</keyword>
<feature type="signal peptide" evidence="1">
    <location>
        <begin position="1"/>
        <end position="16"/>
    </location>
</feature>
<dbReference type="PROSITE" id="PS51257">
    <property type="entry name" value="PROKAR_LIPOPROTEIN"/>
    <property type="match status" value="1"/>
</dbReference>